<name>A0ABX0QLK9_9BACT</name>
<accession>A0ABX0QLK9</accession>
<gene>
    <name evidence="1" type="ORF">F7231_24355</name>
</gene>
<proteinExistence type="predicted"/>
<evidence type="ECO:0000313" key="1">
    <source>
        <dbReference type="EMBL" id="NID13325.1"/>
    </source>
</evidence>
<dbReference type="Pfam" id="PF14262">
    <property type="entry name" value="Cthe_2159"/>
    <property type="match status" value="2"/>
</dbReference>
<evidence type="ECO:0000313" key="2">
    <source>
        <dbReference type="Proteomes" id="UP000606008"/>
    </source>
</evidence>
<dbReference type="PROSITE" id="PS51257">
    <property type="entry name" value="PROKAR_LIPOPROTEIN"/>
    <property type="match status" value="1"/>
</dbReference>
<reference evidence="2" key="1">
    <citation type="submission" date="2019-09" db="EMBL/GenBank/DDBJ databases">
        <authorList>
            <person name="Jung D.-H."/>
        </authorList>
    </citation>
    <scope>NUCLEOTIDE SEQUENCE [LARGE SCALE GENOMIC DNA]</scope>
    <source>
        <strain evidence="2">JA-25</strain>
    </source>
</reference>
<dbReference type="EMBL" id="WAEL01000011">
    <property type="protein sequence ID" value="NID13325.1"/>
    <property type="molecule type" value="Genomic_DNA"/>
</dbReference>
<protein>
    <submittedName>
        <fullName evidence="1">Carbohydrate-binding domain-containing protein</fullName>
    </submittedName>
</protein>
<dbReference type="Proteomes" id="UP000606008">
    <property type="component" value="Unassembled WGS sequence"/>
</dbReference>
<dbReference type="RefSeq" id="WP_166693876.1">
    <property type="nucleotide sequence ID" value="NZ_WAEL01000011.1"/>
</dbReference>
<reference evidence="2" key="2">
    <citation type="submission" date="2023-07" db="EMBL/GenBank/DDBJ databases">
        <authorList>
            <person name="Jung D.-H."/>
        </authorList>
    </citation>
    <scope>NUCLEOTIDE SEQUENCE [LARGE SCALE GENOMIC DNA]</scope>
    <source>
        <strain evidence="2">JA-25</strain>
    </source>
</reference>
<comment type="caution">
    <text evidence="1">The sequence shown here is derived from an EMBL/GenBank/DDBJ whole genome shotgun (WGS) entry which is preliminary data.</text>
</comment>
<organism evidence="1 2">
    <name type="scientific">Fibrivirga algicola</name>
    <dbReference type="NCBI Taxonomy" id="2950420"/>
    <lineage>
        <taxon>Bacteria</taxon>
        <taxon>Pseudomonadati</taxon>
        <taxon>Bacteroidota</taxon>
        <taxon>Cytophagia</taxon>
        <taxon>Cytophagales</taxon>
        <taxon>Spirosomataceae</taxon>
        <taxon>Fibrivirga</taxon>
    </lineage>
</organism>
<keyword evidence="2" id="KW-1185">Reference proteome</keyword>
<sequence length="870" mass="86979">MYRNSIALVSGLLTLVLLILSCKTDELVSARTASITALNCLNATFSASATSGASYVATASIPYTGGNGADYPAGTAVPSTGVTGLTAELLPGTLATGNGMASFVIKGTPASAGTATFSISLGGQSCTLAVPVTASKASIATLTCTVAPAVGVSGTPYSGSVAMAYTGGNGGTYDLSSAASTGVEGLTATVQAGTLADGAGTLMYTITGTPTTSGTAAFTLSLGGKSCEVVVTINAAAPTVAPKDTVAVTYLGTTATVSNPFESEGVKVAVSGADVTVTSTNTTKEMVYLLSGTATRGSFKIYSQYKYNLALKGVSLTNSSGPAINSQSSKKATINVVAGTTNTLVDGITYASSTEDQKGTFFSEGQLYFTGTGTLNVTGNNKHAIVADDYIYVSQATITVKSAAKDGIHANDYFTMDNGTVNVTASSDGIEVEEGYIVLNGGNLTVSSVDDGIAATYEGTDTKIVPYIAIKGGNINVTTSGEKGNALKSEAYTTINTANPVMLTVGGKGAKGIKTSGDFTLSAGTVSINTTGSAFYETAAADITSPAGINCDKNLAINGGTLTIVSTGAGGKGISVDGTATVSGGKTTITASGAKYTYSSTLTSEAKGFKSDGAFTMTNGELTIAATDDGIKSEKSVTIVDGAINITKSYEGIESSTITIDGGTINVTATNDGINATYGTVSGGTESNDNSNLFMNGGTLIVAGSDAIDSNGNITINGGVIIVCGPTSQPEEGIDYNGTFLANGGILISGGSSANMTKAMSTASKQVSMYIKSSAQLAASSLLHIEDASGKELLTFKPRNAVSYFHFSNPALAKSTPYKIYFGGTYTGGGFVGGSSGWGLYTGGTYSATGAVLKASPTMSGSATVNTISF</sequence>
<dbReference type="InterPro" id="IPR025584">
    <property type="entry name" value="Cthe_2159"/>
</dbReference>